<sequence>MFLCRSSQGRLALCGAESPRASVTLDCGLRGVALDGGKPRVAAACGGEAYGGGRTGGVRYCCIGPARASAPVELLRQDIRPYQVNCGEDRRAWEHGGAEGRALWRGAADAAEEMRASPCTIKRRRGAGFARPRARREGPGDRIPTGGERRHCRLGC</sequence>
<proteinExistence type="predicted"/>
<evidence type="ECO:0000313" key="2">
    <source>
        <dbReference type="EMBL" id="KAJ1112746.1"/>
    </source>
</evidence>
<dbReference type="Proteomes" id="UP001066276">
    <property type="component" value="Chromosome 8"/>
</dbReference>
<evidence type="ECO:0000313" key="3">
    <source>
        <dbReference type="Proteomes" id="UP001066276"/>
    </source>
</evidence>
<keyword evidence="3" id="KW-1185">Reference proteome</keyword>
<accession>A0AAV7N9K6</accession>
<organism evidence="2 3">
    <name type="scientific">Pleurodeles waltl</name>
    <name type="common">Iberian ribbed newt</name>
    <dbReference type="NCBI Taxonomy" id="8319"/>
    <lineage>
        <taxon>Eukaryota</taxon>
        <taxon>Metazoa</taxon>
        <taxon>Chordata</taxon>
        <taxon>Craniata</taxon>
        <taxon>Vertebrata</taxon>
        <taxon>Euteleostomi</taxon>
        <taxon>Amphibia</taxon>
        <taxon>Batrachia</taxon>
        <taxon>Caudata</taxon>
        <taxon>Salamandroidea</taxon>
        <taxon>Salamandridae</taxon>
        <taxon>Pleurodelinae</taxon>
        <taxon>Pleurodeles</taxon>
    </lineage>
</organism>
<name>A0AAV7N9K6_PLEWA</name>
<dbReference type="EMBL" id="JANPWB010000012">
    <property type="protein sequence ID" value="KAJ1112746.1"/>
    <property type="molecule type" value="Genomic_DNA"/>
</dbReference>
<evidence type="ECO:0000256" key="1">
    <source>
        <dbReference type="SAM" id="MobiDB-lite"/>
    </source>
</evidence>
<protein>
    <submittedName>
        <fullName evidence="2">Uncharacterized protein</fullName>
    </submittedName>
</protein>
<reference evidence="2" key="1">
    <citation type="journal article" date="2022" name="bioRxiv">
        <title>Sequencing and chromosome-scale assembly of the giantPleurodeles waltlgenome.</title>
        <authorList>
            <person name="Brown T."/>
            <person name="Elewa A."/>
            <person name="Iarovenko S."/>
            <person name="Subramanian E."/>
            <person name="Araus A.J."/>
            <person name="Petzold A."/>
            <person name="Susuki M."/>
            <person name="Suzuki K.-i.T."/>
            <person name="Hayashi T."/>
            <person name="Toyoda A."/>
            <person name="Oliveira C."/>
            <person name="Osipova E."/>
            <person name="Leigh N.D."/>
            <person name="Simon A."/>
            <person name="Yun M.H."/>
        </authorList>
    </citation>
    <scope>NUCLEOTIDE SEQUENCE</scope>
    <source>
        <strain evidence="2">20211129_DDA</strain>
        <tissue evidence="2">Liver</tissue>
    </source>
</reference>
<gene>
    <name evidence="2" type="ORF">NDU88_001007</name>
</gene>
<dbReference type="AlphaFoldDB" id="A0AAV7N9K6"/>
<feature type="region of interest" description="Disordered" evidence="1">
    <location>
        <begin position="126"/>
        <end position="146"/>
    </location>
</feature>
<comment type="caution">
    <text evidence="2">The sequence shown here is derived from an EMBL/GenBank/DDBJ whole genome shotgun (WGS) entry which is preliminary data.</text>
</comment>